<dbReference type="SUPFAM" id="SSF52833">
    <property type="entry name" value="Thioredoxin-like"/>
    <property type="match status" value="1"/>
</dbReference>
<dbReference type="InterPro" id="IPR036249">
    <property type="entry name" value="Thioredoxin-like_sf"/>
</dbReference>
<evidence type="ECO:0000256" key="1">
    <source>
        <dbReference type="ARBA" id="ARBA00004196"/>
    </source>
</evidence>
<dbReference type="AlphaFoldDB" id="A0A0P0LNK6"/>
<gene>
    <name evidence="8" type="ORF">BvMPK_1552</name>
</gene>
<evidence type="ECO:0000313" key="9">
    <source>
        <dbReference type="Proteomes" id="UP000061587"/>
    </source>
</evidence>
<feature type="domain" description="DUF4369" evidence="7">
    <location>
        <begin position="58"/>
        <end position="149"/>
    </location>
</feature>
<reference evidence="8 9" key="2">
    <citation type="journal article" date="2016" name="Genome Biol. Evol.">
        <title>Extensive mobilome-driven genome diversification in mouse gut-associated Bacteroides vulgatus mpk.</title>
        <authorList>
            <person name="Lange A."/>
            <person name="Beier S."/>
            <person name="Steimle A."/>
            <person name="Autenrieth I.B."/>
            <person name="Huson D.H."/>
            <person name="Frick J.S."/>
        </authorList>
    </citation>
    <scope>NUCLEOTIDE SEQUENCE [LARGE SCALE GENOMIC DNA]</scope>
    <source>
        <strain evidence="9">mpk</strain>
    </source>
</reference>
<dbReference type="GO" id="GO:0017004">
    <property type="term" value="P:cytochrome complex assembly"/>
    <property type="evidence" value="ECO:0007669"/>
    <property type="project" value="UniProtKB-KW"/>
</dbReference>
<evidence type="ECO:0000256" key="5">
    <source>
        <dbReference type="SAM" id="Phobius"/>
    </source>
</evidence>
<dbReference type="PANTHER" id="PTHR42852:SF6">
    <property type="entry name" value="THIOL:DISULFIDE INTERCHANGE PROTEIN DSBE"/>
    <property type="match status" value="1"/>
</dbReference>
<dbReference type="PATRIC" id="fig|821.40.peg.1847"/>
<dbReference type="InterPro" id="IPR012336">
    <property type="entry name" value="Thioredoxin-like_fold"/>
</dbReference>
<keyword evidence="5" id="KW-1133">Transmembrane helix</keyword>
<feature type="domain" description="Thioredoxin-like fold" evidence="6">
    <location>
        <begin position="306"/>
        <end position="396"/>
    </location>
</feature>
<dbReference type="EMBL" id="CP013020">
    <property type="protein sequence ID" value="ALK84158.1"/>
    <property type="molecule type" value="Genomic_DNA"/>
</dbReference>
<evidence type="ECO:0000256" key="2">
    <source>
        <dbReference type="ARBA" id="ARBA00022748"/>
    </source>
</evidence>
<organism evidence="8 9">
    <name type="scientific">Phocaeicola vulgatus</name>
    <name type="common">Bacteroides vulgatus</name>
    <dbReference type="NCBI Taxonomy" id="821"/>
    <lineage>
        <taxon>Bacteria</taxon>
        <taxon>Pseudomonadati</taxon>
        <taxon>Bacteroidota</taxon>
        <taxon>Bacteroidia</taxon>
        <taxon>Bacteroidales</taxon>
        <taxon>Bacteroidaceae</taxon>
        <taxon>Phocaeicola</taxon>
    </lineage>
</organism>
<dbReference type="Gene3D" id="3.40.30.10">
    <property type="entry name" value="Glutaredoxin"/>
    <property type="match status" value="1"/>
</dbReference>
<dbReference type="InterPro" id="IPR025380">
    <property type="entry name" value="DUF4369"/>
</dbReference>
<evidence type="ECO:0000256" key="4">
    <source>
        <dbReference type="ARBA" id="ARBA00023284"/>
    </source>
</evidence>
<name>A0A0P0LNK6_PHOVU</name>
<proteinExistence type="predicted"/>
<keyword evidence="8" id="KW-0449">Lipoprotein</keyword>
<keyword evidence="3" id="KW-1015">Disulfide bond</keyword>
<sequence length="415" mass="46790">MCKKVDKCFDKPRKDVSLHPKLLREHTFILILAMKKNVYFLLALLLIGLSACDNAPKFKVQGEINGAEDKMLYLEASGLDGIVALDSAKLGSSGSFSFAQKRPESPEFYRLRLDNKVINFAVDSTETVSVKAEINDFATAYRIEGSENNLKIKELVLLQADLQKNVDKLGQNRNIPAGIAQDSLLAMVNNYKNKVKREYIFAAPNMPYAYFALFQSLNGYMIFDPLTNKEDVKCFAAVATSLNNAYPHADRSRNLYNMVIKGMKNTRTPRQQTMEIPEDKIKEASIIDIQLKDLKGNTRSLTDLKGKVVLIDFTVYNNAMSAAHNLALRELYNKYASQGFEIYQISLDGDEHFWKTSADNLPWVCVRDANGAYSSYISLYNVTNLPSVFLVNRNNELSARGENIKDLDEAIKKLL</sequence>
<evidence type="ECO:0000256" key="3">
    <source>
        <dbReference type="ARBA" id="ARBA00023157"/>
    </source>
</evidence>
<dbReference type="Pfam" id="PF13905">
    <property type="entry name" value="Thioredoxin_8"/>
    <property type="match status" value="1"/>
</dbReference>
<dbReference type="Pfam" id="PF14289">
    <property type="entry name" value="DUF4369"/>
    <property type="match status" value="1"/>
</dbReference>
<keyword evidence="5" id="KW-0812">Transmembrane</keyword>
<dbReference type="PANTHER" id="PTHR42852">
    <property type="entry name" value="THIOL:DISULFIDE INTERCHANGE PROTEIN DSBE"/>
    <property type="match status" value="1"/>
</dbReference>
<keyword evidence="2" id="KW-0201">Cytochrome c-type biogenesis</keyword>
<accession>A0A0P0LNK6</accession>
<evidence type="ECO:0000313" key="8">
    <source>
        <dbReference type="EMBL" id="ALK84158.1"/>
    </source>
</evidence>
<protein>
    <submittedName>
        <fullName evidence="8">Lipoprotein</fullName>
    </submittedName>
</protein>
<reference evidence="9" key="1">
    <citation type="submission" date="2015-10" db="EMBL/GenBank/DDBJ databases">
        <title>Extensive mobilome-driven genome diversification in gut-associated Bacteroides vulgatus mpk.</title>
        <authorList>
            <person name="Beier S."/>
            <person name="Lange A."/>
            <person name="Huson D.H."/>
            <person name="Frick J.-S."/>
            <person name="Autenrieth I.B."/>
        </authorList>
    </citation>
    <scope>NUCLEOTIDE SEQUENCE [LARGE SCALE GENOMIC DNA]</scope>
    <source>
        <strain evidence="9">mpk</strain>
    </source>
</reference>
<dbReference type="Proteomes" id="UP000061587">
    <property type="component" value="Chromosome"/>
</dbReference>
<comment type="subcellular location">
    <subcellularLocation>
        <location evidence="1">Cell envelope</location>
    </subcellularLocation>
</comment>
<feature type="transmembrane region" description="Helical" evidence="5">
    <location>
        <begin position="28"/>
        <end position="49"/>
    </location>
</feature>
<dbReference type="GO" id="GO:0030313">
    <property type="term" value="C:cell envelope"/>
    <property type="evidence" value="ECO:0007669"/>
    <property type="project" value="UniProtKB-SubCell"/>
</dbReference>
<dbReference type="InterPro" id="IPR050553">
    <property type="entry name" value="Thioredoxin_ResA/DsbE_sf"/>
</dbReference>
<dbReference type="CDD" id="cd02966">
    <property type="entry name" value="TlpA_like_family"/>
    <property type="match status" value="1"/>
</dbReference>
<keyword evidence="5" id="KW-0472">Membrane</keyword>
<evidence type="ECO:0000259" key="7">
    <source>
        <dbReference type="Pfam" id="PF14289"/>
    </source>
</evidence>
<keyword evidence="4" id="KW-0676">Redox-active center</keyword>
<evidence type="ECO:0000259" key="6">
    <source>
        <dbReference type="Pfam" id="PF13905"/>
    </source>
</evidence>